<sequence>MPTTKFTTPEKYAYLTGFGDYHETEALPGTLPEAQSTPPKPSYGLYTERISGTSFVAARSENRHTWLYRIVPSAAHTPFEHETHDLQLPDEKLLYTPAQMRWDPFDVNGKADWVHSMQLIAGAGEPSLRSGVAYHIFSAGQSMDPRSAYYSADGDLLIILQQGVLDIRTELGYLLVRPNEICVIPRGVRYNVALPQGPVRGYSVELYQGSYTLPELGPIGSNGLANARDFQIPKASFDDDTNQEHKIYAKFNNQLFKATQDHSPFDIVGWHGAYYPYKYDLGRFLTFGSVSYDHPDPSIFTVLSSSEKIVELAAFTPRWLTMEDTFRPPYYHRNTMSEYMGLITGGYDARTKGFLPGGATLHNVMSGHGPDSESHQNATHAGLKPQKVGEGSMAFILESPLILRLSRWAVENCGKRQVDYNAETWLPLKSRFESKEACKVNGNLVEK</sequence>
<evidence type="ECO:0000313" key="15">
    <source>
        <dbReference type="EMBL" id="KAF7195918.1"/>
    </source>
</evidence>
<feature type="domain" description="Homogentisate 1,2-dioxygenase C-terminal" evidence="13">
    <location>
        <begin position="283"/>
        <end position="432"/>
    </location>
</feature>
<evidence type="ECO:0000256" key="5">
    <source>
        <dbReference type="ARBA" id="ARBA00022723"/>
    </source>
</evidence>
<dbReference type="InterPro" id="IPR046451">
    <property type="entry name" value="HgmA_C"/>
</dbReference>
<dbReference type="OrthoDB" id="1689029at2759"/>
<dbReference type="EMBL" id="JABCIY010000035">
    <property type="protein sequence ID" value="KAF7195918.1"/>
    <property type="molecule type" value="Genomic_DNA"/>
</dbReference>
<feature type="binding site" evidence="12">
    <location>
        <position position="368"/>
    </location>
    <ligand>
        <name>homogentisate</name>
        <dbReference type="ChEBI" id="CHEBI:16169"/>
    </ligand>
</feature>
<dbReference type="GO" id="GO:0004411">
    <property type="term" value="F:homogentisate 1,2-dioxygenase activity"/>
    <property type="evidence" value="ECO:0007669"/>
    <property type="project" value="UniProtKB-EC"/>
</dbReference>
<name>A0A8H6RRB3_9PEZI</name>
<dbReference type="InterPro" id="IPR046452">
    <property type="entry name" value="HgmA_N"/>
</dbReference>
<evidence type="ECO:0000256" key="8">
    <source>
        <dbReference type="ARBA" id="ARBA00023002"/>
    </source>
</evidence>
<feature type="binding site" evidence="12">
    <location>
        <position position="338"/>
    </location>
    <ligand>
        <name>Fe cation</name>
        <dbReference type="ChEBI" id="CHEBI:24875"/>
    </ligand>
</feature>
<dbReference type="EC" id="1.13.11.5" evidence="4"/>
<dbReference type="FunFam" id="2.60.120.10:FF:000034">
    <property type="entry name" value="Homogentisate 1,2-dioxygenase"/>
    <property type="match status" value="1"/>
</dbReference>
<evidence type="ECO:0000259" key="14">
    <source>
        <dbReference type="Pfam" id="PF20510"/>
    </source>
</evidence>
<dbReference type="NCBIfam" id="TIGR01015">
    <property type="entry name" value="hmgA"/>
    <property type="match status" value="1"/>
</dbReference>
<keyword evidence="7 15" id="KW-0223">Dioxygenase</keyword>
<dbReference type="GO" id="GO:0046872">
    <property type="term" value="F:metal ion binding"/>
    <property type="evidence" value="ECO:0007669"/>
    <property type="project" value="UniProtKB-KW"/>
</dbReference>
<comment type="cofactor">
    <cofactor evidence="1 12">
        <name>Fe cation</name>
        <dbReference type="ChEBI" id="CHEBI:24875"/>
    </cofactor>
</comment>
<dbReference type="InterPro" id="IPR011051">
    <property type="entry name" value="RmlC_Cupin_sf"/>
</dbReference>
<feature type="domain" description="Homogentisate 1,2-dioxygenase N-terminal" evidence="14">
    <location>
        <begin position="13"/>
        <end position="281"/>
    </location>
</feature>
<evidence type="ECO:0000259" key="13">
    <source>
        <dbReference type="Pfam" id="PF04209"/>
    </source>
</evidence>
<gene>
    <name evidence="15" type="ORF">HII31_02798</name>
</gene>
<keyword evidence="16" id="KW-1185">Reference proteome</keyword>
<evidence type="ECO:0000256" key="10">
    <source>
        <dbReference type="ARBA" id="ARBA00023232"/>
    </source>
</evidence>
<dbReference type="PANTHER" id="PTHR11056">
    <property type="entry name" value="HOMOGENTISATE 1,2-DIOXYGENASE"/>
    <property type="match status" value="1"/>
</dbReference>
<dbReference type="Pfam" id="PF04209">
    <property type="entry name" value="HgmA_C"/>
    <property type="match status" value="1"/>
</dbReference>
<evidence type="ECO:0000313" key="16">
    <source>
        <dbReference type="Proteomes" id="UP000660729"/>
    </source>
</evidence>
<dbReference type="SUPFAM" id="SSF51182">
    <property type="entry name" value="RmlC-like cupins"/>
    <property type="match status" value="1"/>
</dbReference>
<proteinExistence type="inferred from homology"/>
<dbReference type="Pfam" id="PF20510">
    <property type="entry name" value="HgmA_N"/>
    <property type="match status" value="1"/>
</dbReference>
<evidence type="ECO:0000256" key="1">
    <source>
        <dbReference type="ARBA" id="ARBA00001962"/>
    </source>
</evidence>
<evidence type="ECO:0000256" key="9">
    <source>
        <dbReference type="ARBA" id="ARBA00023004"/>
    </source>
</evidence>
<dbReference type="GO" id="GO:0006559">
    <property type="term" value="P:L-phenylalanine catabolic process"/>
    <property type="evidence" value="ECO:0007669"/>
    <property type="project" value="UniProtKB-UniPathway"/>
</dbReference>
<comment type="pathway">
    <text evidence="2">Amino-acid degradation; L-phenylalanine degradation; acetoacetate and fumarate from L-phenylalanine: step 4/6.</text>
</comment>
<dbReference type="InterPro" id="IPR014710">
    <property type="entry name" value="RmlC-like_jellyroll"/>
</dbReference>
<comment type="caution">
    <text evidence="15">The sequence shown here is derived from an EMBL/GenBank/DDBJ whole genome shotgun (WGS) entry which is preliminary data.</text>
</comment>
<evidence type="ECO:0000256" key="11">
    <source>
        <dbReference type="PIRSR" id="PIRSR605708-1"/>
    </source>
</evidence>
<feature type="binding site" evidence="12">
    <location>
        <position position="332"/>
    </location>
    <ligand>
        <name>Fe cation</name>
        <dbReference type="ChEBI" id="CHEBI:24875"/>
    </ligand>
</feature>
<protein>
    <recommendedName>
        <fullName evidence="4">homogentisate 1,2-dioxygenase</fullName>
        <ecNumber evidence="4">1.13.11.5</ecNumber>
    </recommendedName>
</protein>
<evidence type="ECO:0000256" key="3">
    <source>
        <dbReference type="ARBA" id="ARBA00007757"/>
    </source>
</evidence>
<evidence type="ECO:0000256" key="6">
    <source>
        <dbReference type="ARBA" id="ARBA00022878"/>
    </source>
</evidence>
<evidence type="ECO:0000256" key="12">
    <source>
        <dbReference type="PIRSR" id="PIRSR605708-2"/>
    </source>
</evidence>
<dbReference type="PANTHER" id="PTHR11056:SF0">
    <property type="entry name" value="HOMOGENTISATE 1,2-DIOXYGENASE"/>
    <property type="match status" value="1"/>
</dbReference>
<feature type="active site" description="Proton acceptor" evidence="11">
    <location>
        <position position="294"/>
    </location>
</feature>
<accession>A0A8H6RRB3</accession>
<organism evidence="15 16">
    <name type="scientific">Pseudocercospora fuligena</name>
    <dbReference type="NCBI Taxonomy" id="685502"/>
    <lineage>
        <taxon>Eukaryota</taxon>
        <taxon>Fungi</taxon>
        <taxon>Dikarya</taxon>
        <taxon>Ascomycota</taxon>
        <taxon>Pezizomycotina</taxon>
        <taxon>Dothideomycetes</taxon>
        <taxon>Dothideomycetidae</taxon>
        <taxon>Mycosphaerellales</taxon>
        <taxon>Mycosphaerellaceae</taxon>
        <taxon>Pseudocercospora</taxon>
    </lineage>
</organism>
<comment type="similarity">
    <text evidence="3">Belongs to the homogentisate dioxygenase family.</text>
</comment>
<dbReference type="GO" id="GO:0005737">
    <property type="term" value="C:cytoplasm"/>
    <property type="evidence" value="ECO:0007669"/>
    <property type="project" value="TreeGrafter"/>
</dbReference>
<dbReference type="Gene3D" id="2.60.120.10">
    <property type="entry name" value="Jelly Rolls"/>
    <property type="match status" value="1"/>
</dbReference>
<reference evidence="15" key="1">
    <citation type="submission" date="2020-04" db="EMBL/GenBank/DDBJ databases">
        <title>Draft genome resource of the tomato pathogen Pseudocercospora fuligena.</title>
        <authorList>
            <person name="Zaccaron A."/>
        </authorList>
    </citation>
    <scope>NUCLEOTIDE SEQUENCE</scope>
    <source>
        <strain evidence="15">PF001</strain>
    </source>
</reference>
<dbReference type="AlphaFoldDB" id="A0A8H6RRB3"/>
<dbReference type="GO" id="GO:0006572">
    <property type="term" value="P:L-tyrosine catabolic process"/>
    <property type="evidence" value="ECO:0007669"/>
    <property type="project" value="UniProtKB-KW"/>
</dbReference>
<feature type="binding site" evidence="12">
    <location>
        <position position="368"/>
    </location>
    <ligand>
        <name>Fe cation</name>
        <dbReference type="ChEBI" id="CHEBI:24875"/>
    </ligand>
</feature>
<keyword evidence="5 12" id="KW-0479">Metal-binding</keyword>
<evidence type="ECO:0000256" key="2">
    <source>
        <dbReference type="ARBA" id="ARBA00004704"/>
    </source>
</evidence>
<keyword evidence="8" id="KW-0560">Oxidoreductase</keyword>
<keyword evidence="6" id="KW-0828">Tyrosine catabolism</keyword>
<evidence type="ECO:0000256" key="4">
    <source>
        <dbReference type="ARBA" id="ARBA00013127"/>
    </source>
</evidence>
<evidence type="ECO:0000256" key="7">
    <source>
        <dbReference type="ARBA" id="ARBA00022964"/>
    </source>
</evidence>
<dbReference type="Proteomes" id="UP000660729">
    <property type="component" value="Unassembled WGS sequence"/>
</dbReference>
<dbReference type="InterPro" id="IPR005708">
    <property type="entry name" value="Homogentis_dOase"/>
</dbReference>
<keyword evidence="9 12" id="KW-0408">Iron</keyword>
<keyword evidence="10" id="KW-0585">Phenylalanine catabolism</keyword>
<dbReference type="UniPathway" id="UPA00139">
    <property type="reaction ID" value="UER00339"/>
</dbReference>
<feature type="binding site" evidence="12">
    <location>
        <position position="347"/>
    </location>
    <ligand>
        <name>homogentisate</name>
        <dbReference type="ChEBI" id="CHEBI:16169"/>
    </ligand>
</feature>
<dbReference type="CDD" id="cd07000">
    <property type="entry name" value="cupin_HGO_N"/>
    <property type="match status" value="1"/>
</dbReference>